<dbReference type="CDD" id="cd09024">
    <property type="entry name" value="Aldose_epim_lacX"/>
    <property type="match status" value="1"/>
</dbReference>
<evidence type="ECO:0000313" key="4">
    <source>
        <dbReference type="Proteomes" id="UP000218979"/>
    </source>
</evidence>
<dbReference type="Pfam" id="PF01263">
    <property type="entry name" value="Aldose_epim"/>
    <property type="match status" value="1"/>
</dbReference>
<dbReference type="AlphaFoldDB" id="A0A1K2H6R5"/>
<dbReference type="GO" id="GO:0030246">
    <property type="term" value="F:carbohydrate binding"/>
    <property type="evidence" value="ECO:0007669"/>
    <property type="project" value="InterPro"/>
</dbReference>
<evidence type="ECO:0000313" key="2">
    <source>
        <dbReference type="EMBL" id="SFZ72137.1"/>
    </source>
</evidence>
<dbReference type="GO" id="GO:0005975">
    <property type="term" value="P:carbohydrate metabolic process"/>
    <property type="evidence" value="ECO:0007669"/>
    <property type="project" value="InterPro"/>
</dbReference>
<dbReference type="Gene3D" id="2.70.98.10">
    <property type="match status" value="1"/>
</dbReference>
<name>A0A1K2H6R5_9LACT</name>
<gene>
    <name evidence="1" type="ORF">RR45_GL001394</name>
    <name evidence="2" type="ORF">SAMN02746068_00572</name>
</gene>
<dbReference type="Proteomes" id="UP000185655">
    <property type="component" value="Unassembled WGS sequence"/>
</dbReference>
<reference evidence="1 4" key="1">
    <citation type="submission" date="2014-12" db="EMBL/GenBank/DDBJ databases">
        <title>Draft genome sequences of 10 type strains of Lactococcus.</title>
        <authorList>
            <person name="Sun Z."/>
            <person name="Zhong Z."/>
            <person name="Liu W."/>
            <person name="Zhang W."/>
            <person name="Zhang H."/>
        </authorList>
    </citation>
    <scope>NUCLEOTIDE SEQUENCE [LARGE SCALE GENOMIC DNA]</scope>
    <source>
        <strain evidence="1 4">DSM 22330</strain>
    </source>
</reference>
<dbReference type="PANTHER" id="PTHR11122:SF13">
    <property type="entry name" value="GLUCOSE-6-PHOSPHATE 1-EPIMERASE"/>
    <property type="match status" value="1"/>
</dbReference>
<dbReference type="RefSeq" id="WP_031366675.1">
    <property type="nucleotide sequence ID" value="NZ_FPKS01000002.1"/>
</dbReference>
<dbReference type="Proteomes" id="UP000218979">
    <property type="component" value="Unassembled WGS sequence"/>
</dbReference>
<dbReference type="InterPro" id="IPR008183">
    <property type="entry name" value="Aldose_1/G6P_1-epimerase"/>
</dbReference>
<dbReference type="OrthoDB" id="9795355at2"/>
<keyword evidence="4" id="KW-1185">Reference proteome</keyword>
<sequence length="290" mass="32931">MTTTKLSNDVLSIAIQDFGAELHSIQKDSVEYLWQGDPDFWARQAPVLFPIVGKLKNGSYTYDNETFKLGGHGFARDQVFELLESEDDEAVFELKTNKETREVYPFDFRLRITYKLIGNQLTVQWEVKNLDDQEMYFGIGAHPAFNVPLENGKFEDYRLTITPAQSRQYIPLNPATGVLDLSQKHTVDQSEFALTRELFKDDALVFETPEATEVCLSSTANDRSVKISWENMPFVGLWSPYPADAPFVCIEPWCGIADDQNTDGDLTTKFGINALAHGKKFKARYTITIN</sequence>
<proteinExistence type="predicted"/>
<reference evidence="2 3" key="2">
    <citation type="submission" date="2016-11" db="EMBL/GenBank/DDBJ databases">
        <authorList>
            <person name="Jaros S."/>
            <person name="Januszkiewicz K."/>
            <person name="Wedrychowicz H."/>
        </authorList>
    </citation>
    <scope>NUCLEOTIDE SEQUENCE [LARGE SCALE GENOMIC DNA]</scope>
    <source>
        <strain evidence="2 3">DSM 22330</strain>
    </source>
</reference>
<accession>A0A1K2H6R5</accession>
<evidence type="ECO:0000313" key="3">
    <source>
        <dbReference type="Proteomes" id="UP000185655"/>
    </source>
</evidence>
<evidence type="ECO:0000313" key="1">
    <source>
        <dbReference type="EMBL" id="PCR99994.1"/>
    </source>
</evidence>
<dbReference type="InterPro" id="IPR037481">
    <property type="entry name" value="LacX"/>
</dbReference>
<protein>
    <submittedName>
        <fullName evidence="2">Galactose mutarotase</fullName>
    </submittedName>
    <submittedName>
        <fullName evidence="1">LacX protein, plasmid</fullName>
    </submittedName>
</protein>
<dbReference type="STRING" id="1122154.SAMN02746068_00572"/>
<dbReference type="EMBL" id="JXJT01000032">
    <property type="protein sequence ID" value="PCR99994.1"/>
    <property type="molecule type" value="Genomic_DNA"/>
</dbReference>
<dbReference type="GO" id="GO:0016853">
    <property type="term" value="F:isomerase activity"/>
    <property type="evidence" value="ECO:0007669"/>
    <property type="project" value="InterPro"/>
</dbReference>
<dbReference type="SUPFAM" id="SSF74650">
    <property type="entry name" value="Galactose mutarotase-like"/>
    <property type="match status" value="1"/>
</dbReference>
<dbReference type="InterPro" id="IPR014718">
    <property type="entry name" value="GH-type_carb-bd"/>
</dbReference>
<dbReference type="PANTHER" id="PTHR11122">
    <property type="entry name" value="APOSPORY-ASSOCIATED PROTEIN C-RELATED"/>
    <property type="match status" value="1"/>
</dbReference>
<dbReference type="InterPro" id="IPR011013">
    <property type="entry name" value="Gal_mutarotase_sf_dom"/>
</dbReference>
<organism evidence="2 3">
    <name type="scientific">Pseudolactococcus chungangensis CAU 28 = DSM 22330</name>
    <dbReference type="NCBI Taxonomy" id="1122154"/>
    <lineage>
        <taxon>Bacteria</taxon>
        <taxon>Bacillati</taxon>
        <taxon>Bacillota</taxon>
        <taxon>Bacilli</taxon>
        <taxon>Lactobacillales</taxon>
        <taxon>Streptococcaceae</taxon>
        <taxon>Pseudolactococcus</taxon>
    </lineage>
</organism>
<dbReference type="EMBL" id="FPKS01000002">
    <property type="protein sequence ID" value="SFZ72137.1"/>
    <property type="molecule type" value="Genomic_DNA"/>
</dbReference>